<dbReference type="Pfam" id="PF00682">
    <property type="entry name" value="HMGL-like"/>
    <property type="match status" value="1"/>
</dbReference>
<evidence type="ECO:0000256" key="7">
    <source>
        <dbReference type="ARBA" id="ARBA00023239"/>
    </source>
</evidence>
<evidence type="ECO:0000313" key="15">
    <source>
        <dbReference type="Proteomes" id="UP000037395"/>
    </source>
</evidence>
<dbReference type="NCBIfam" id="NF006049">
    <property type="entry name" value="PRK08195.1"/>
    <property type="match status" value="1"/>
</dbReference>
<evidence type="ECO:0000313" key="13">
    <source>
        <dbReference type="EMBL" id="GGV03673.1"/>
    </source>
</evidence>
<dbReference type="CDD" id="cd07943">
    <property type="entry name" value="DRE_TIM_HOA"/>
    <property type="match status" value="1"/>
</dbReference>
<sequence>MSPTAPAVLIHDPTLRDGHHAVRHQLDQGQLRDYAAAADLAGVPVVEVGHGNGLGASSLQIGRAALSDAEMLSTVRDALQRARMAVFMGPGWGTCEDLRGAFRYGAQVFRIAAHCTEADVTERHLGFVAEHGGEGQGVLMMSHMASPAQLAEQCALMVRFGAQAVGIFDSAGHFLPEDVQARIAAISEAVDVPVIFHGHNNLGMAIANSVAAVRTGARIIDACARGFGAGAGNTQLEVLVAVLERLGHPTGIDLNKVLAAADVAERRLMSAPPFIDSVAVMSGRAGVFSGFKTRVLEIAAREGISPGDLFDELGRRQVIAGQEDLIPEAAHRLKEKAVTEHPTTTAGLDPDVEDLLVRELRVKPEALAADATLEEAGLDSLSLVELSVLLSELLGSKVSEDEIHDARTVGGLAVLVENKRRGR</sequence>
<dbReference type="OrthoDB" id="9803573at2"/>
<reference evidence="13" key="5">
    <citation type="submission" date="2020-09" db="EMBL/GenBank/DDBJ databases">
        <authorList>
            <person name="Sun Q."/>
            <person name="Ohkuma M."/>
        </authorList>
    </citation>
    <scope>NUCLEOTIDE SEQUENCE</scope>
    <source>
        <strain evidence="13">JCM 4434</strain>
    </source>
</reference>
<feature type="site" description="Transition state stabilizer" evidence="9">
    <location>
        <position position="16"/>
    </location>
</feature>
<comment type="caution">
    <text evidence="14">The sequence shown here is derived from an EMBL/GenBank/DDBJ whole genome shotgun (WGS) entry which is preliminary data.</text>
</comment>
<dbReference type="InterPro" id="IPR050073">
    <property type="entry name" value="2-IPM_HCS-like"/>
</dbReference>
<dbReference type="GO" id="GO:0003852">
    <property type="term" value="F:2-isopropylmalate synthase activity"/>
    <property type="evidence" value="ECO:0007669"/>
    <property type="project" value="TreeGrafter"/>
</dbReference>
<keyword evidence="4 9" id="KW-0479">Metal-binding</keyword>
<evidence type="ECO:0000256" key="8">
    <source>
        <dbReference type="ARBA" id="ARBA00023518"/>
    </source>
</evidence>
<evidence type="ECO:0000256" key="1">
    <source>
        <dbReference type="ARBA" id="ARBA00008944"/>
    </source>
</evidence>
<dbReference type="InterPro" id="IPR006162">
    <property type="entry name" value="Ppantetheine_attach_site"/>
</dbReference>
<evidence type="ECO:0000256" key="2">
    <source>
        <dbReference type="ARBA" id="ARBA00022450"/>
    </source>
</evidence>
<comment type="catalytic activity">
    <reaction evidence="8">
        <text>(S)-4-hydroxy-2-oxohexanoate = propanal + pyruvate</text>
        <dbReference type="Rhea" id="RHEA:36003"/>
        <dbReference type="ChEBI" id="CHEBI:15361"/>
        <dbReference type="ChEBI" id="CHEBI:17153"/>
        <dbReference type="ChEBI" id="CHEBI:73142"/>
        <dbReference type="EC" id="4.1.3.43"/>
    </reaction>
    <physiologicalReaction direction="left-to-right" evidence="8">
        <dbReference type="Rhea" id="RHEA:36004"/>
    </physiologicalReaction>
</comment>
<dbReference type="Gene3D" id="3.20.20.70">
    <property type="entry name" value="Aldolase class I"/>
    <property type="match status" value="1"/>
</dbReference>
<feature type="binding site" evidence="9">
    <location>
        <position position="17"/>
    </location>
    <ligand>
        <name>Mn(2+)</name>
        <dbReference type="ChEBI" id="CHEBI:29035"/>
    </ligand>
</feature>
<dbReference type="PANTHER" id="PTHR10277">
    <property type="entry name" value="HOMOCITRATE SYNTHASE-RELATED"/>
    <property type="match status" value="1"/>
</dbReference>
<dbReference type="PROSITE" id="PS50075">
    <property type="entry name" value="CARRIER"/>
    <property type="match status" value="1"/>
</dbReference>
<dbReference type="GO" id="GO:0008701">
    <property type="term" value="F:4-hydroxy-2-oxovalerate aldolase activity"/>
    <property type="evidence" value="ECO:0007669"/>
    <property type="project" value="UniProtKB-UniRule"/>
</dbReference>
<keyword evidence="2" id="KW-0596">Phosphopantetheine</keyword>
<gene>
    <name evidence="13" type="ORF">GCM10010502_67960</name>
    <name evidence="14" type="ORF">HS99_0018240</name>
</gene>
<dbReference type="Proteomes" id="UP000037395">
    <property type="component" value="Unassembled WGS sequence"/>
</dbReference>
<dbReference type="GO" id="GO:0009098">
    <property type="term" value="P:L-leucine biosynthetic process"/>
    <property type="evidence" value="ECO:0007669"/>
    <property type="project" value="TreeGrafter"/>
</dbReference>
<evidence type="ECO:0000259" key="11">
    <source>
        <dbReference type="PROSITE" id="PS50075"/>
    </source>
</evidence>
<dbReference type="InterPro" id="IPR035685">
    <property type="entry name" value="DRE_TIM_HOA"/>
</dbReference>
<feature type="active site" description="Proton acceptor" evidence="9">
    <location>
        <position position="20"/>
    </location>
</feature>
<dbReference type="HAMAP" id="MF_01656">
    <property type="entry name" value="HOA"/>
    <property type="match status" value="1"/>
</dbReference>
<keyword evidence="7 9" id="KW-0456">Lyase</keyword>
<protein>
    <recommendedName>
        <fullName evidence="9 10">4-hydroxy-2-oxovalerate aldolase</fullName>
        <shortName evidence="9">HOA</shortName>
        <ecNumber evidence="9 10">4.1.3.39</ecNumber>
    </recommendedName>
    <alternativeName>
        <fullName evidence="9">4-hydroxy-2-keto-pentanoic acid aldolase</fullName>
    </alternativeName>
    <alternativeName>
        <fullName evidence="9">4-hydroxy-2-oxopentanoate aldolase</fullName>
    </alternativeName>
</protein>
<dbReference type="GO" id="GO:0030145">
    <property type="term" value="F:manganese ion binding"/>
    <property type="evidence" value="ECO:0007669"/>
    <property type="project" value="UniProtKB-UniRule"/>
</dbReference>
<dbReference type="InterPro" id="IPR012425">
    <property type="entry name" value="DmpG_comm"/>
</dbReference>
<dbReference type="PROSITE" id="PS00012">
    <property type="entry name" value="PHOSPHOPANTETHEINE"/>
    <property type="match status" value="1"/>
</dbReference>
<dbReference type="NCBIfam" id="TIGR03217">
    <property type="entry name" value="4OH_2_O_val_ald"/>
    <property type="match status" value="1"/>
</dbReference>
<evidence type="ECO:0000256" key="5">
    <source>
        <dbReference type="ARBA" id="ARBA00022797"/>
    </source>
</evidence>
<feature type="binding site" evidence="9">
    <location>
        <position position="197"/>
    </location>
    <ligand>
        <name>Mn(2+)</name>
        <dbReference type="ChEBI" id="CHEBI:29035"/>
    </ligand>
</feature>
<dbReference type="SUPFAM" id="SSF89000">
    <property type="entry name" value="post-HMGL domain-like"/>
    <property type="match status" value="1"/>
</dbReference>
<comment type="catalytic activity">
    <reaction evidence="9">
        <text>(S)-4-hydroxy-2-oxopentanoate = acetaldehyde + pyruvate</text>
        <dbReference type="Rhea" id="RHEA:22624"/>
        <dbReference type="ChEBI" id="CHEBI:15343"/>
        <dbReference type="ChEBI" id="CHEBI:15361"/>
        <dbReference type="ChEBI" id="CHEBI:73143"/>
        <dbReference type="EC" id="4.1.3.39"/>
    </reaction>
</comment>
<dbReference type="KEGG" id="kau:B6264_30510"/>
<feature type="binding site" evidence="9">
    <location>
        <position position="199"/>
    </location>
    <ligand>
        <name>Mn(2+)</name>
        <dbReference type="ChEBI" id="CHEBI:29035"/>
    </ligand>
</feature>
<feature type="domain" description="Pyruvate carboxyltransferase" evidence="12">
    <location>
        <begin position="8"/>
        <end position="258"/>
    </location>
</feature>
<dbReference type="SUPFAM" id="SSF47336">
    <property type="entry name" value="ACP-like"/>
    <property type="match status" value="1"/>
</dbReference>
<dbReference type="PANTHER" id="PTHR10277:SF9">
    <property type="entry name" value="2-ISOPROPYLMALATE SYNTHASE 1, CHLOROPLASTIC-RELATED"/>
    <property type="match status" value="1"/>
</dbReference>
<keyword evidence="15" id="KW-1185">Reference proteome</keyword>
<feature type="domain" description="Carrier" evidence="11">
    <location>
        <begin position="346"/>
        <end position="420"/>
    </location>
</feature>
<reference evidence="15" key="3">
    <citation type="submission" date="2016-08" db="EMBL/GenBank/DDBJ databases">
        <title>Sequencing, assembly and comparative genomics of S. aureofaciens ATCC 10762.</title>
        <authorList>
            <person name="Gradnigo J.S."/>
            <person name="Johnson N."/>
            <person name="Somerville G.A."/>
        </authorList>
    </citation>
    <scope>NUCLEOTIDE SEQUENCE [LARGE SCALE GENOMIC DNA]</scope>
    <source>
        <strain evidence="15">ATCC 10762 / DSM 40127 / CCM 3239 / JCM 4008 / LMG 5968 / NBRC 12843 / NCIMB 8234 / A-377</strain>
    </source>
</reference>
<dbReference type="EC" id="4.1.3.39" evidence="9 10"/>
<proteinExistence type="inferred from homology"/>
<dbReference type="EMBL" id="BMUB01000031">
    <property type="protein sequence ID" value="GGV03673.1"/>
    <property type="molecule type" value="Genomic_DNA"/>
</dbReference>
<dbReference type="InterPro" id="IPR017629">
    <property type="entry name" value="4OH_2_O-val_aldolase"/>
</dbReference>
<accession>A0A8H9LXU4</accession>
<dbReference type="EMBL" id="JPRF03000002">
    <property type="protein sequence ID" value="OEV39040.1"/>
    <property type="molecule type" value="Genomic_DNA"/>
</dbReference>
<reference evidence="13" key="1">
    <citation type="journal article" date="2014" name="Int. J. Syst. Evol. Microbiol.">
        <title>Complete genome sequence of Corynebacterium casei LMG S-19264T (=DSM 44701T), isolated from a smear-ripened cheese.</title>
        <authorList>
            <consortium name="US DOE Joint Genome Institute (JGI-PGF)"/>
            <person name="Walter F."/>
            <person name="Albersmeier A."/>
            <person name="Kalinowski J."/>
            <person name="Ruckert C."/>
        </authorList>
    </citation>
    <scope>NUCLEOTIDE SEQUENCE</scope>
    <source>
        <strain evidence="13">JCM 4434</strain>
    </source>
</reference>
<dbReference type="Pfam" id="PF00550">
    <property type="entry name" value="PP-binding"/>
    <property type="match status" value="1"/>
</dbReference>
<feature type="binding site" evidence="9">
    <location>
        <position position="197"/>
    </location>
    <ligand>
        <name>substrate</name>
    </ligand>
</feature>
<comment type="similarity">
    <text evidence="1 9">Belongs to the 4-hydroxy-2-oxovalerate aldolase family.</text>
</comment>
<dbReference type="Pfam" id="PF07836">
    <property type="entry name" value="DmpG_comm"/>
    <property type="match status" value="1"/>
</dbReference>
<keyword evidence="6 9" id="KW-0464">Manganese</keyword>
<feature type="binding site" evidence="9">
    <location>
        <begin position="16"/>
        <end position="17"/>
    </location>
    <ligand>
        <name>substrate</name>
    </ligand>
</feature>
<dbReference type="InterPro" id="IPR013785">
    <property type="entry name" value="Aldolase_TIM"/>
</dbReference>
<dbReference type="SUPFAM" id="SSF51569">
    <property type="entry name" value="Aldolase"/>
    <property type="match status" value="1"/>
</dbReference>
<dbReference type="PROSITE" id="PS50991">
    <property type="entry name" value="PYR_CT"/>
    <property type="match status" value="1"/>
</dbReference>
<evidence type="ECO:0000313" key="14">
    <source>
        <dbReference type="EMBL" id="OEV39040.1"/>
    </source>
</evidence>
<evidence type="ECO:0000259" key="12">
    <source>
        <dbReference type="PROSITE" id="PS50991"/>
    </source>
</evidence>
<feature type="binding site" evidence="9">
    <location>
        <position position="170"/>
    </location>
    <ligand>
        <name>substrate</name>
    </ligand>
</feature>
<evidence type="ECO:0000256" key="6">
    <source>
        <dbReference type="ARBA" id="ARBA00023211"/>
    </source>
</evidence>
<dbReference type="Gene3D" id="1.10.8.60">
    <property type="match status" value="1"/>
</dbReference>
<name>A0A1E7NEB7_KITAU</name>
<keyword evidence="5 9" id="KW-0058">Aromatic hydrocarbons catabolism</keyword>
<dbReference type="Proteomes" id="UP000610124">
    <property type="component" value="Unassembled WGS sequence"/>
</dbReference>
<reference evidence="14" key="4">
    <citation type="submission" date="2016-08" db="EMBL/GenBank/DDBJ databases">
        <title>Sequencing, Assembly and Comparative Genomics of S. aureofaciens ATCC 10762.</title>
        <authorList>
            <person name="Gradnigo J.S."/>
            <person name="Johnson N."/>
            <person name="Somerville G.A."/>
        </authorList>
    </citation>
    <scope>NUCLEOTIDE SEQUENCE [LARGE SCALE GENOMIC DNA]</scope>
    <source>
        <strain evidence="14">ATCC 10762</strain>
    </source>
</reference>
<dbReference type="InterPro" id="IPR009081">
    <property type="entry name" value="PP-bd_ACP"/>
</dbReference>
<dbReference type="Gene3D" id="1.10.1200.10">
    <property type="entry name" value="ACP-like"/>
    <property type="match status" value="1"/>
</dbReference>
<accession>A0A1E7NEB7</accession>
<evidence type="ECO:0000256" key="9">
    <source>
        <dbReference type="HAMAP-Rule" id="MF_01656"/>
    </source>
</evidence>
<organism evidence="14 15">
    <name type="scientific">Kitasatospora aureofaciens</name>
    <name type="common">Streptomyces aureofaciens</name>
    <dbReference type="NCBI Taxonomy" id="1894"/>
    <lineage>
        <taxon>Bacteria</taxon>
        <taxon>Bacillati</taxon>
        <taxon>Actinomycetota</taxon>
        <taxon>Actinomycetes</taxon>
        <taxon>Kitasatosporales</taxon>
        <taxon>Streptomycetaceae</taxon>
        <taxon>Kitasatospora</taxon>
    </lineage>
</organism>
<keyword evidence="3" id="KW-0597">Phosphoprotein</keyword>
<evidence type="ECO:0000256" key="10">
    <source>
        <dbReference type="NCBIfam" id="TIGR03217"/>
    </source>
</evidence>
<dbReference type="InterPro" id="IPR036736">
    <property type="entry name" value="ACP-like_sf"/>
</dbReference>
<comment type="caution">
    <text evidence="9">Lacks conserved residue(s) required for the propagation of feature annotation.</text>
</comment>
<reference evidence="14 15" key="2">
    <citation type="submission" date="2014-07" db="EMBL/GenBank/DDBJ databases">
        <authorList>
            <person name="Zhang J.E."/>
            <person name="Yang H."/>
            <person name="Guo J."/>
            <person name="Deng Z."/>
            <person name="Luo H."/>
            <person name="Luo M."/>
            <person name="Zhao B."/>
        </authorList>
    </citation>
    <scope>NUCLEOTIDE SEQUENCE [LARGE SCALE GENOMIC DNA]</scope>
    <source>
        <strain evidence="14">ATCC 10762</strain>
        <strain evidence="15">ATCC 10762 / DSM 40127 / CCM 3239 / JCM 4008 / LMG 5968 / NBRC 12843 / NCIMB 8234 / A-377</strain>
    </source>
</reference>
<evidence type="ECO:0000256" key="3">
    <source>
        <dbReference type="ARBA" id="ARBA00022553"/>
    </source>
</evidence>
<dbReference type="InterPro" id="IPR000891">
    <property type="entry name" value="PYR_CT"/>
</dbReference>
<dbReference type="AlphaFoldDB" id="A0A1E7NEB7"/>
<evidence type="ECO:0000256" key="4">
    <source>
        <dbReference type="ARBA" id="ARBA00022723"/>
    </source>
</evidence>